<feature type="region of interest" description="Disordered" evidence="1">
    <location>
        <begin position="1"/>
        <end position="44"/>
    </location>
</feature>
<reference evidence="2 3" key="1">
    <citation type="submission" date="2024-06" db="EMBL/GenBank/DDBJ databases">
        <authorList>
            <person name="Kraege A."/>
            <person name="Thomma B."/>
        </authorList>
    </citation>
    <scope>NUCLEOTIDE SEQUENCE [LARGE SCALE GENOMIC DNA]</scope>
</reference>
<feature type="region of interest" description="Disordered" evidence="1">
    <location>
        <begin position="121"/>
        <end position="157"/>
    </location>
</feature>
<evidence type="ECO:0000313" key="3">
    <source>
        <dbReference type="Proteomes" id="UP001497392"/>
    </source>
</evidence>
<proteinExistence type="predicted"/>
<accession>A0ABP1GB28</accession>
<organism evidence="2 3">
    <name type="scientific">Coccomyxa viridis</name>
    <dbReference type="NCBI Taxonomy" id="1274662"/>
    <lineage>
        <taxon>Eukaryota</taxon>
        <taxon>Viridiplantae</taxon>
        <taxon>Chlorophyta</taxon>
        <taxon>core chlorophytes</taxon>
        <taxon>Trebouxiophyceae</taxon>
        <taxon>Trebouxiophyceae incertae sedis</taxon>
        <taxon>Coccomyxaceae</taxon>
        <taxon>Coccomyxa</taxon>
    </lineage>
</organism>
<feature type="compositionally biased region" description="Polar residues" evidence="1">
    <location>
        <begin position="16"/>
        <end position="38"/>
    </location>
</feature>
<keyword evidence="3" id="KW-1185">Reference proteome</keyword>
<comment type="caution">
    <text evidence="2">The sequence shown here is derived from an EMBL/GenBank/DDBJ whole genome shotgun (WGS) entry which is preliminary data.</text>
</comment>
<evidence type="ECO:0000313" key="2">
    <source>
        <dbReference type="EMBL" id="CAL5229416.1"/>
    </source>
</evidence>
<evidence type="ECO:0000256" key="1">
    <source>
        <dbReference type="SAM" id="MobiDB-lite"/>
    </source>
</evidence>
<gene>
    <name evidence="2" type="primary">g12737</name>
    <name evidence="2" type="ORF">VP750_LOCUS11322</name>
</gene>
<sequence>MDSPTSLSAGHARTGLTGTSFVSEEPSSAFQTPMSSCRSEPMLSGAPEGVSAQLLLSAQQRLREAFACSVAPHSLMTFTTITQEPCQYEGAMPKMSSLDATTDICHFMRALEPHGDVLETHAEASDQPGVCEGIRDSDDESVSSMGDRHTRKRKRRDQSESCASCCKRAGEAAAAQQHLRSVCDDLAAQNAMLRSQLAAAAEALRGERASSQAELHALRQKNTALGAFLPQSVAAFASEVPSSLYTKKGLRAMLD</sequence>
<dbReference type="Proteomes" id="UP001497392">
    <property type="component" value="Unassembled WGS sequence"/>
</dbReference>
<dbReference type="EMBL" id="CAXHTA020000020">
    <property type="protein sequence ID" value="CAL5229416.1"/>
    <property type="molecule type" value="Genomic_DNA"/>
</dbReference>
<name>A0ABP1GB28_9CHLO</name>
<protein>
    <submittedName>
        <fullName evidence="2">G12737 protein</fullName>
    </submittedName>
</protein>